<name>A0A1Y3AYN7_EURMA</name>
<comment type="caution">
    <text evidence="2">The sequence shown here is derived from an EMBL/GenBank/DDBJ whole genome shotgun (WGS) entry which is preliminary data.</text>
</comment>
<feature type="region of interest" description="Disordered" evidence="1">
    <location>
        <begin position="81"/>
        <end position="104"/>
    </location>
</feature>
<accession>A0A1Y3AYN7</accession>
<dbReference type="AlphaFoldDB" id="A0A1Y3AYN7"/>
<dbReference type="Proteomes" id="UP000194236">
    <property type="component" value="Unassembled WGS sequence"/>
</dbReference>
<dbReference type="EMBL" id="MUJZ01054065">
    <property type="protein sequence ID" value="OTF72914.1"/>
    <property type="molecule type" value="Genomic_DNA"/>
</dbReference>
<organism evidence="2 3">
    <name type="scientific">Euroglyphus maynei</name>
    <name type="common">Mayne's house dust mite</name>
    <dbReference type="NCBI Taxonomy" id="6958"/>
    <lineage>
        <taxon>Eukaryota</taxon>
        <taxon>Metazoa</taxon>
        <taxon>Ecdysozoa</taxon>
        <taxon>Arthropoda</taxon>
        <taxon>Chelicerata</taxon>
        <taxon>Arachnida</taxon>
        <taxon>Acari</taxon>
        <taxon>Acariformes</taxon>
        <taxon>Sarcoptiformes</taxon>
        <taxon>Astigmata</taxon>
        <taxon>Psoroptidia</taxon>
        <taxon>Analgoidea</taxon>
        <taxon>Pyroglyphidae</taxon>
        <taxon>Pyroglyphinae</taxon>
        <taxon>Euroglyphus</taxon>
    </lineage>
</organism>
<feature type="compositionally biased region" description="Basic and acidic residues" evidence="1">
    <location>
        <begin position="95"/>
        <end position="104"/>
    </location>
</feature>
<protein>
    <submittedName>
        <fullName evidence="2">Uncharacterized protein</fullName>
    </submittedName>
</protein>
<sequence>MQELVDKTNIVRFELIKGVRSGDTMDNENKLFILRVTGNVENVENFKILFNYQLAEYGEMKKLREQFKGLVGGTVRSSYNQRRRFGGGGGGGGRRFSDVLKNRD</sequence>
<proteinExistence type="predicted"/>
<evidence type="ECO:0000313" key="2">
    <source>
        <dbReference type="EMBL" id="OTF72914.1"/>
    </source>
</evidence>
<keyword evidence="3" id="KW-1185">Reference proteome</keyword>
<gene>
    <name evidence="2" type="ORF">BLA29_013153</name>
</gene>
<reference evidence="2 3" key="1">
    <citation type="submission" date="2017-03" db="EMBL/GenBank/DDBJ databases">
        <title>Genome Survey of Euroglyphus maynei.</title>
        <authorList>
            <person name="Arlian L.G."/>
            <person name="Morgan M.S."/>
            <person name="Rider S.D."/>
        </authorList>
    </citation>
    <scope>NUCLEOTIDE SEQUENCE [LARGE SCALE GENOMIC DNA]</scope>
    <source>
        <strain evidence="2">Arlian Lab</strain>
        <tissue evidence="2">Whole body</tissue>
    </source>
</reference>
<evidence type="ECO:0000256" key="1">
    <source>
        <dbReference type="SAM" id="MobiDB-lite"/>
    </source>
</evidence>
<evidence type="ECO:0000313" key="3">
    <source>
        <dbReference type="Proteomes" id="UP000194236"/>
    </source>
</evidence>